<dbReference type="EMBL" id="SJPS01000005">
    <property type="protein sequence ID" value="TWU24481.1"/>
    <property type="molecule type" value="Genomic_DNA"/>
</dbReference>
<evidence type="ECO:0000313" key="3">
    <source>
        <dbReference type="Proteomes" id="UP000318437"/>
    </source>
</evidence>
<keyword evidence="3" id="KW-1185">Reference proteome</keyword>
<name>A0A5C6CMC8_9BACT</name>
<feature type="transmembrane region" description="Helical" evidence="1">
    <location>
        <begin position="23"/>
        <end position="44"/>
    </location>
</feature>
<gene>
    <name evidence="2" type="ORF">Pla144_33650</name>
</gene>
<dbReference type="RefSeq" id="WP_146451728.1">
    <property type="nucleotide sequence ID" value="NZ_SJPS01000005.1"/>
</dbReference>
<comment type="caution">
    <text evidence="2">The sequence shown here is derived from an EMBL/GenBank/DDBJ whole genome shotgun (WGS) entry which is preliminary data.</text>
</comment>
<reference evidence="2 3" key="1">
    <citation type="submission" date="2019-02" db="EMBL/GenBank/DDBJ databases">
        <title>Deep-cultivation of Planctomycetes and their phenomic and genomic characterization uncovers novel biology.</title>
        <authorList>
            <person name="Wiegand S."/>
            <person name="Jogler M."/>
            <person name="Boedeker C."/>
            <person name="Pinto D."/>
            <person name="Vollmers J."/>
            <person name="Rivas-Marin E."/>
            <person name="Kohn T."/>
            <person name="Peeters S.H."/>
            <person name="Heuer A."/>
            <person name="Rast P."/>
            <person name="Oberbeckmann S."/>
            <person name="Bunk B."/>
            <person name="Jeske O."/>
            <person name="Meyerdierks A."/>
            <person name="Storesund J.E."/>
            <person name="Kallscheuer N."/>
            <person name="Luecker S."/>
            <person name="Lage O.M."/>
            <person name="Pohl T."/>
            <person name="Merkel B.J."/>
            <person name="Hornburger P."/>
            <person name="Mueller R.-W."/>
            <person name="Bruemmer F."/>
            <person name="Labrenz M."/>
            <person name="Spormann A.M."/>
            <person name="Op Den Camp H."/>
            <person name="Overmann J."/>
            <person name="Amann R."/>
            <person name="Jetten M.S.M."/>
            <person name="Mascher T."/>
            <person name="Medema M.H."/>
            <person name="Devos D.P."/>
            <person name="Kaster A.-K."/>
            <person name="Ovreas L."/>
            <person name="Rohde M."/>
            <person name="Galperin M.Y."/>
            <person name="Jogler C."/>
        </authorList>
    </citation>
    <scope>NUCLEOTIDE SEQUENCE [LARGE SCALE GENOMIC DNA]</scope>
    <source>
        <strain evidence="2 3">Pla144</strain>
    </source>
</reference>
<dbReference type="Proteomes" id="UP000318437">
    <property type="component" value="Unassembled WGS sequence"/>
</dbReference>
<evidence type="ECO:0000313" key="2">
    <source>
        <dbReference type="EMBL" id="TWU24481.1"/>
    </source>
</evidence>
<evidence type="ECO:0000256" key="1">
    <source>
        <dbReference type="SAM" id="Phobius"/>
    </source>
</evidence>
<dbReference type="AlphaFoldDB" id="A0A5C6CMC8"/>
<feature type="transmembrane region" description="Helical" evidence="1">
    <location>
        <begin position="56"/>
        <end position="77"/>
    </location>
</feature>
<feature type="transmembrane region" description="Helical" evidence="1">
    <location>
        <begin position="227"/>
        <end position="249"/>
    </location>
</feature>
<proteinExistence type="predicted"/>
<organism evidence="2 3">
    <name type="scientific">Bythopirellula polymerisocia</name>
    <dbReference type="NCBI Taxonomy" id="2528003"/>
    <lineage>
        <taxon>Bacteria</taxon>
        <taxon>Pseudomonadati</taxon>
        <taxon>Planctomycetota</taxon>
        <taxon>Planctomycetia</taxon>
        <taxon>Pirellulales</taxon>
        <taxon>Lacipirellulaceae</taxon>
        <taxon>Bythopirellula</taxon>
    </lineage>
</organism>
<accession>A0A5C6CMC8</accession>
<feature type="transmembrane region" description="Helical" evidence="1">
    <location>
        <begin position="138"/>
        <end position="160"/>
    </location>
</feature>
<keyword evidence="1" id="KW-1133">Transmembrane helix</keyword>
<dbReference type="OrthoDB" id="261968at2"/>
<feature type="transmembrane region" description="Helical" evidence="1">
    <location>
        <begin position="172"/>
        <end position="190"/>
    </location>
</feature>
<keyword evidence="1" id="KW-0812">Transmembrane</keyword>
<protein>
    <submittedName>
        <fullName evidence="2">ABC-2 family transporter protein</fullName>
    </submittedName>
</protein>
<sequence>MIFRSVATVFWFESRRALTASRLVWWGVLTLFPSLIVGMIRMAIADDPNQPGPEVWTVFLFALVPMLVSMLGTFLWATPVVSAELEGKSWVYLAVRPYGTIAVLLGKYLATIAWVLSSAIASLILAALIVPLDNVGGIFSTILPLTILSCPAYAAIYLLLGTLFPKRSMVIAVAYTLIFELIVSMIPALINTFTVQFRLRTLLFQWADIPIRGDTNVLLAFVGNPPAWEHVVVLVAFTLILLLVAIGVVREREFSASEEGNG</sequence>
<keyword evidence="1" id="KW-0472">Membrane</keyword>
<feature type="transmembrane region" description="Helical" evidence="1">
    <location>
        <begin position="112"/>
        <end position="132"/>
    </location>
</feature>